<organism evidence="17 18">
    <name type="scientific">Cryobacterium psychrophilum</name>
    <dbReference type="NCBI Taxonomy" id="41988"/>
    <lineage>
        <taxon>Bacteria</taxon>
        <taxon>Bacillati</taxon>
        <taxon>Actinomycetota</taxon>
        <taxon>Actinomycetes</taxon>
        <taxon>Micrococcales</taxon>
        <taxon>Microbacteriaceae</taxon>
        <taxon>Cryobacterium</taxon>
    </lineage>
</organism>
<comment type="subunit">
    <text evidence="3">Monomer.</text>
</comment>
<feature type="compositionally biased region" description="Basic and acidic residues" evidence="15">
    <location>
        <begin position="455"/>
        <end position="465"/>
    </location>
</feature>
<dbReference type="Pfam" id="PF18085">
    <property type="entry name" value="Mak_N_cap"/>
    <property type="match status" value="1"/>
</dbReference>
<accession>A0A4Y8KY80</accession>
<evidence type="ECO:0000256" key="6">
    <source>
        <dbReference type="ARBA" id="ARBA00022600"/>
    </source>
</evidence>
<dbReference type="GO" id="GO:0005978">
    <property type="term" value="P:glycogen biosynthetic process"/>
    <property type="evidence" value="ECO:0007669"/>
    <property type="project" value="UniProtKB-UniPathway"/>
</dbReference>
<evidence type="ECO:0000256" key="12">
    <source>
        <dbReference type="ARBA" id="ARBA00023277"/>
    </source>
</evidence>
<keyword evidence="7 17" id="KW-0808">Transferase</keyword>
<reference evidence="17 18" key="1">
    <citation type="submission" date="2019-03" db="EMBL/GenBank/DDBJ databases">
        <title>Genomics of glacier-inhabiting Cryobacterium strains.</title>
        <authorList>
            <person name="Liu Q."/>
            <person name="Xin Y.-H."/>
        </authorList>
    </citation>
    <scope>NUCLEOTIDE SEQUENCE [LARGE SCALE GENOMIC DNA]</scope>
    <source>
        <strain evidence="17 18">CGMCC 1.4292</strain>
    </source>
</reference>
<proteinExistence type="inferred from homology"/>
<comment type="caution">
    <text evidence="17">The sequence shown here is derived from an EMBL/GenBank/DDBJ whole genome shotgun (WGS) entry which is preliminary data.</text>
</comment>
<evidence type="ECO:0000256" key="8">
    <source>
        <dbReference type="ARBA" id="ARBA00022741"/>
    </source>
</evidence>
<dbReference type="AlphaFoldDB" id="A0A4Y8KY80"/>
<dbReference type="Gene3D" id="3.90.1200.10">
    <property type="match status" value="1"/>
</dbReference>
<dbReference type="SUPFAM" id="SSF56112">
    <property type="entry name" value="Protein kinase-like (PK-like)"/>
    <property type="match status" value="1"/>
</dbReference>
<dbReference type="OrthoDB" id="3787729at2"/>
<keyword evidence="18" id="KW-1185">Reference proteome</keyword>
<dbReference type="InterPro" id="IPR040999">
    <property type="entry name" value="Mak_N_cap"/>
</dbReference>
<dbReference type="EMBL" id="SOHQ01000001">
    <property type="protein sequence ID" value="TFD82331.1"/>
    <property type="molecule type" value="Genomic_DNA"/>
</dbReference>
<dbReference type="InterPro" id="IPR011009">
    <property type="entry name" value="Kinase-like_dom_sf"/>
</dbReference>
<feature type="region of interest" description="Disordered" evidence="15">
    <location>
        <begin position="443"/>
        <end position="469"/>
    </location>
</feature>
<protein>
    <recommendedName>
        <fullName evidence="5">Maltokinase</fullName>
        <ecNumber evidence="4">2.7.1.175</ecNumber>
    </recommendedName>
    <alternativeName>
        <fullName evidence="13">Maltose-1-phosphate synthase</fullName>
    </alternativeName>
</protein>
<comment type="catalytic activity">
    <reaction evidence="14">
        <text>D-maltose + ATP = alpha-maltose 1-phosphate + ADP + H(+)</text>
        <dbReference type="Rhea" id="RHEA:31915"/>
        <dbReference type="ChEBI" id="CHEBI:15378"/>
        <dbReference type="ChEBI" id="CHEBI:17306"/>
        <dbReference type="ChEBI" id="CHEBI:30616"/>
        <dbReference type="ChEBI" id="CHEBI:63576"/>
        <dbReference type="ChEBI" id="CHEBI:456216"/>
        <dbReference type="EC" id="2.7.1.175"/>
    </reaction>
</comment>
<evidence type="ECO:0000256" key="7">
    <source>
        <dbReference type="ARBA" id="ARBA00022679"/>
    </source>
</evidence>
<evidence type="ECO:0000256" key="2">
    <source>
        <dbReference type="ARBA" id="ARBA00006219"/>
    </source>
</evidence>
<dbReference type="GO" id="GO:0016301">
    <property type="term" value="F:kinase activity"/>
    <property type="evidence" value="ECO:0007669"/>
    <property type="project" value="UniProtKB-KW"/>
</dbReference>
<keyword evidence="11" id="KW-0320">Glycogen biosynthesis</keyword>
<gene>
    <name evidence="17" type="ORF">E3T53_00170</name>
</gene>
<name>A0A4Y8KY80_9MICO</name>
<keyword evidence="10" id="KW-0067">ATP-binding</keyword>
<keyword evidence="6" id="KW-0321">Glycogen metabolism</keyword>
<keyword evidence="9" id="KW-0418">Kinase</keyword>
<evidence type="ECO:0000313" key="18">
    <source>
        <dbReference type="Proteomes" id="UP000298218"/>
    </source>
</evidence>
<evidence type="ECO:0000256" key="11">
    <source>
        <dbReference type="ARBA" id="ARBA00023056"/>
    </source>
</evidence>
<comment type="similarity">
    <text evidence="2">Belongs to the aminoglycoside phosphotransferase family.</text>
</comment>
<evidence type="ECO:0000256" key="3">
    <source>
        <dbReference type="ARBA" id="ARBA00011245"/>
    </source>
</evidence>
<dbReference type="GO" id="GO:0005524">
    <property type="term" value="F:ATP binding"/>
    <property type="evidence" value="ECO:0007669"/>
    <property type="project" value="UniProtKB-KW"/>
</dbReference>
<keyword evidence="8" id="KW-0547">Nucleotide-binding</keyword>
<keyword evidence="12" id="KW-0119">Carbohydrate metabolism</keyword>
<evidence type="ECO:0000256" key="15">
    <source>
        <dbReference type="SAM" id="MobiDB-lite"/>
    </source>
</evidence>
<evidence type="ECO:0000256" key="14">
    <source>
        <dbReference type="ARBA" id="ARBA00049067"/>
    </source>
</evidence>
<evidence type="ECO:0000259" key="16">
    <source>
        <dbReference type="Pfam" id="PF18085"/>
    </source>
</evidence>
<dbReference type="Proteomes" id="UP000298218">
    <property type="component" value="Unassembled WGS sequence"/>
</dbReference>
<dbReference type="UniPathway" id="UPA00164"/>
<evidence type="ECO:0000256" key="5">
    <source>
        <dbReference type="ARBA" id="ARBA00013882"/>
    </source>
</evidence>
<dbReference type="RefSeq" id="WP_134171716.1">
    <property type="nucleotide sequence ID" value="NZ_SODI01000001.1"/>
</dbReference>
<feature type="domain" description="Maltokinase N-terminal cap" evidence="16">
    <location>
        <begin position="28"/>
        <end position="115"/>
    </location>
</feature>
<evidence type="ECO:0000256" key="9">
    <source>
        <dbReference type="ARBA" id="ARBA00022777"/>
    </source>
</evidence>
<comment type="pathway">
    <text evidence="1">Glycan biosynthesis; glycogen biosynthesis.</text>
</comment>
<evidence type="ECO:0000256" key="4">
    <source>
        <dbReference type="ARBA" id="ARBA00011962"/>
    </source>
</evidence>
<evidence type="ECO:0000256" key="1">
    <source>
        <dbReference type="ARBA" id="ARBA00004964"/>
    </source>
</evidence>
<dbReference type="EC" id="2.7.1.175" evidence="4"/>
<evidence type="ECO:0000313" key="17">
    <source>
        <dbReference type="EMBL" id="TFD82331.1"/>
    </source>
</evidence>
<evidence type="ECO:0000256" key="13">
    <source>
        <dbReference type="ARBA" id="ARBA00031251"/>
    </source>
</evidence>
<sequence length="519" mass="56498">MTDQERANREVHDTDIFAGDLPDFLNRWVSAQRWFPNGRVPPALSLVGQWTLASPDPDVQLRTLLVRDESSRGTAVYQVPISERVAPAPHLEPALIGVAGEAAGAARFVYDGTHDTVWVTALLRFIVERGLVPEQFQASSATIARGQPIHAAHPSSSLASRVISCPVRSSRVLTGEQSNTSIICDLGGGDRSVPPVICKVFRAIHHGQNPDVVVQSVLAQAGSIYIPEPLGAVAGEWNDPGQPDGRASGHLVFVQEFIPDVADAWRTALLAAAAGEDFSEPARRLGHATAGVHADLAAAMPTLEATPRVMVTMVTAMLDRFRQAAIEVPSLLAVRPEVERIFARALTVPWQRLQRIHGDFHLGQVLDVPGRGWILLDFEGEPLRAVSERDQPDAPLRDVAGMLRSFDYVSGTVTHSHPHLDPERVAAWALACRRAFLQGYALGSKPRGSRQSMSDGERESGDHAGDNAGDNALLTALELDKAIYETVYETRNRPDWLPLPLAAVRRITSTYARSRNDHD</sequence>
<evidence type="ECO:0000256" key="10">
    <source>
        <dbReference type="ARBA" id="ARBA00022840"/>
    </source>
</evidence>